<dbReference type="CDD" id="cd00190">
    <property type="entry name" value="Tryp_SPc"/>
    <property type="match status" value="1"/>
</dbReference>
<name>A0A0P1AD25_PLAHL</name>
<keyword evidence="7" id="KW-0720">Serine protease</keyword>
<dbReference type="OrthoDB" id="160862at2759"/>
<dbReference type="SMART" id="SM00020">
    <property type="entry name" value="Tryp_SPc"/>
    <property type="match status" value="1"/>
</dbReference>
<evidence type="ECO:0000256" key="6">
    <source>
        <dbReference type="ARBA" id="ARBA00022801"/>
    </source>
</evidence>
<evidence type="ECO:0000256" key="2">
    <source>
        <dbReference type="ARBA" id="ARBA00007664"/>
    </source>
</evidence>
<evidence type="ECO:0000256" key="8">
    <source>
        <dbReference type="ARBA" id="ARBA00023026"/>
    </source>
</evidence>
<evidence type="ECO:0000259" key="12">
    <source>
        <dbReference type="PROSITE" id="PS50240"/>
    </source>
</evidence>
<dbReference type="AlphaFoldDB" id="A0A0P1AD25"/>
<keyword evidence="4 13" id="KW-0645">Protease</keyword>
<evidence type="ECO:0000256" key="11">
    <source>
        <dbReference type="SAM" id="SignalP"/>
    </source>
</evidence>
<comment type="similarity">
    <text evidence="2">Belongs to the peptidase S1 family.</text>
</comment>
<dbReference type="GO" id="GO:0005576">
    <property type="term" value="C:extracellular region"/>
    <property type="evidence" value="ECO:0007669"/>
    <property type="project" value="UniProtKB-SubCell"/>
</dbReference>
<evidence type="ECO:0000313" key="14">
    <source>
        <dbReference type="Proteomes" id="UP000054928"/>
    </source>
</evidence>
<comment type="subcellular location">
    <subcellularLocation>
        <location evidence="1">Secreted</location>
    </subcellularLocation>
</comment>
<dbReference type="InterPro" id="IPR033116">
    <property type="entry name" value="TRYPSIN_SER"/>
</dbReference>
<evidence type="ECO:0000256" key="3">
    <source>
        <dbReference type="ARBA" id="ARBA00022525"/>
    </source>
</evidence>
<dbReference type="GO" id="GO:0004252">
    <property type="term" value="F:serine-type endopeptidase activity"/>
    <property type="evidence" value="ECO:0007669"/>
    <property type="project" value="InterPro"/>
</dbReference>
<keyword evidence="3" id="KW-0964">Secreted</keyword>
<dbReference type="SUPFAM" id="SSF50494">
    <property type="entry name" value="Trypsin-like serine proteases"/>
    <property type="match status" value="1"/>
</dbReference>
<dbReference type="Proteomes" id="UP000054928">
    <property type="component" value="Unassembled WGS sequence"/>
</dbReference>
<dbReference type="Gene3D" id="2.40.10.10">
    <property type="entry name" value="Trypsin-like serine proteases"/>
    <property type="match status" value="1"/>
</dbReference>
<evidence type="ECO:0000256" key="9">
    <source>
        <dbReference type="ARBA" id="ARBA00023157"/>
    </source>
</evidence>
<dbReference type="OMA" id="ITEMICA"/>
<feature type="signal peptide" evidence="11">
    <location>
        <begin position="1"/>
        <end position="23"/>
    </location>
</feature>
<keyword evidence="14" id="KW-1185">Reference proteome</keyword>
<dbReference type="PRINTS" id="PR00722">
    <property type="entry name" value="CHYMOTRYPSIN"/>
</dbReference>
<keyword evidence="10" id="KW-0325">Glycoprotein</keyword>
<dbReference type="Pfam" id="PF00089">
    <property type="entry name" value="Trypsin"/>
    <property type="match status" value="1"/>
</dbReference>
<evidence type="ECO:0000256" key="1">
    <source>
        <dbReference type="ARBA" id="ARBA00004613"/>
    </source>
</evidence>
<keyword evidence="8" id="KW-0843">Virulence</keyword>
<dbReference type="InterPro" id="IPR001314">
    <property type="entry name" value="Peptidase_S1A"/>
</dbReference>
<evidence type="ECO:0000256" key="5">
    <source>
        <dbReference type="ARBA" id="ARBA00022729"/>
    </source>
</evidence>
<keyword evidence="5 11" id="KW-0732">Signal</keyword>
<feature type="domain" description="Peptidase S1" evidence="12">
    <location>
        <begin position="34"/>
        <end position="253"/>
    </location>
</feature>
<keyword evidence="9" id="KW-1015">Disulfide bond</keyword>
<dbReference type="GeneID" id="36403877"/>
<dbReference type="InterPro" id="IPR050430">
    <property type="entry name" value="Peptidase_S1"/>
</dbReference>
<dbReference type="GO" id="GO:0006508">
    <property type="term" value="P:proteolysis"/>
    <property type="evidence" value="ECO:0007669"/>
    <property type="project" value="UniProtKB-KW"/>
</dbReference>
<feature type="chain" id="PRO_5006058582" evidence="11">
    <location>
        <begin position="24"/>
        <end position="273"/>
    </location>
</feature>
<evidence type="ECO:0000256" key="4">
    <source>
        <dbReference type="ARBA" id="ARBA00022670"/>
    </source>
</evidence>
<protein>
    <submittedName>
        <fullName evidence="13">Serine protease family</fullName>
    </submittedName>
</protein>
<dbReference type="PANTHER" id="PTHR24276">
    <property type="entry name" value="POLYSERASE-RELATED"/>
    <property type="match status" value="1"/>
</dbReference>
<dbReference type="FunFam" id="2.40.10.10:FF:000036">
    <property type="entry name" value="Trypsin beta"/>
    <property type="match status" value="1"/>
</dbReference>
<dbReference type="InterPro" id="IPR043504">
    <property type="entry name" value="Peptidase_S1_PA_chymotrypsin"/>
</dbReference>
<dbReference type="PROSITE" id="PS50240">
    <property type="entry name" value="TRYPSIN_DOM"/>
    <property type="match status" value="1"/>
</dbReference>
<sequence length="273" mass="29580">MNIQQLFAFIALLLAPAEQTTRSHSYTFDEESRIIGGVDASISDFPYVASVRIDGITVCAATLIAPQYLLTTAHCVRTDEITMTASFDTIYRFGNDGEEVAIDTGFKHPLYNKKMHKYDVGLLKLMEPRKQKIASLPAADGSDEKVGTMAIILGWGQTATEDSSFKLQSASIPIISHEECNKFESYKDQLSDGMLCAGDGNGKGSCRGDSGGPLIANDVLVGFVSWAGEHCGKEPGVYTRISSVLDYIQSVLDGDEDENALRVKPASSAEQTF</sequence>
<organism evidence="13 14">
    <name type="scientific">Plasmopara halstedii</name>
    <name type="common">Downy mildew of sunflower</name>
    <dbReference type="NCBI Taxonomy" id="4781"/>
    <lineage>
        <taxon>Eukaryota</taxon>
        <taxon>Sar</taxon>
        <taxon>Stramenopiles</taxon>
        <taxon>Oomycota</taxon>
        <taxon>Peronosporomycetes</taxon>
        <taxon>Peronosporales</taxon>
        <taxon>Peronosporaceae</taxon>
        <taxon>Plasmopara</taxon>
    </lineage>
</organism>
<evidence type="ECO:0000256" key="10">
    <source>
        <dbReference type="ARBA" id="ARBA00023180"/>
    </source>
</evidence>
<dbReference type="RefSeq" id="XP_024575137.1">
    <property type="nucleotide sequence ID" value="XM_024724240.1"/>
</dbReference>
<accession>A0A0P1AD25</accession>
<reference evidence="14" key="1">
    <citation type="submission" date="2014-09" db="EMBL/GenBank/DDBJ databases">
        <authorList>
            <person name="Sharma Rahul"/>
            <person name="Thines Marco"/>
        </authorList>
    </citation>
    <scope>NUCLEOTIDE SEQUENCE [LARGE SCALE GENOMIC DNA]</scope>
</reference>
<evidence type="ECO:0000313" key="13">
    <source>
        <dbReference type="EMBL" id="CEG38768.1"/>
    </source>
</evidence>
<evidence type="ECO:0000256" key="7">
    <source>
        <dbReference type="ARBA" id="ARBA00022825"/>
    </source>
</evidence>
<dbReference type="EMBL" id="CCYD01000322">
    <property type="protein sequence ID" value="CEG38768.1"/>
    <property type="molecule type" value="Genomic_DNA"/>
</dbReference>
<dbReference type="InterPro" id="IPR001254">
    <property type="entry name" value="Trypsin_dom"/>
</dbReference>
<dbReference type="PANTHER" id="PTHR24276:SF98">
    <property type="entry name" value="FI18310P1-RELATED"/>
    <property type="match status" value="1"/>
</dbReference>
<dbReference type="InterPro" id="IPR009003">
    <property type="entry name" value="Peptidase_S1_PA"/>
</dbReference>
<dbReference type="STRING" id="4781.A0A0P1AD25"/>
<proteinExistence type="inferred from homology"/>
<dbReference type="PROSITE" id="PS00135">
    <property type="entry name" value="TRYPSIN_SER"/>
    <property type="match status" value="1"/>
</dbReference>
<keyword evidence="6" id="KW-0378">Hydrolase</keyword>